<dbReference type="InterPro" id="IPR013324">
    <property type="entry name" value="RNA_pol_sigma_r3/r4-like"/>
</dbReference>
<dbReference type="Gene3D" id="1.20.140.160">
    <property type="match status" value="1"/>
</dbReference>
<dbReference type="EMBL" id="JBFNFH010000006">
    <property type="protein sequence ID" value="MFM1524784.1"/>
    <property type="molecule type" value="Genomic_DNA"/>
</dbReference>
<dbReference type="SUPFAM" id="SSF88659">
    <property type="entry name" value="Sigma3 and sigma4 domains of RNA polymerase sigma factors"/>
    <property type="match status" value="1"/>
</dbReference>
<accession>A0ABW9F5Q1</accession>
<dbReference type="Proteomes" id="UP001629536">
    <property type="component" value="Unassembled WGS sequence"/>
</dbReference>
<proteinExistence type="predicted"/>
<organism evidence="1 2">
    <name type="scientific">Helcococcus bovis</name>
    <dbReference type="NCBI Taxonomy" id="3153252"/>
    <lineage>
        <taxon>Bacteria</taxon>
        <taxon>Bacillati</taxon>
        <taxon>Bacillota</taxon>
        <taxon>Tissierellia</taxon>
        <taxon>Tissierellales</taxon>
        <taxon>Peptoniphilaceae</taxon>
        <taxon>Helcococcus</taxon>
    </lineage>
</organism>
<name>A0ABW9F5Q1_9FIRM</name>
<keyword evidence="2" id="KW-1185">Reference proteome</keyword>
<reference evidence="1 2" key="1">
    <citation type="journal article" date="2024" name="Front. Microbiol.">
        <title>Pangenomic and biochemical analyses of Helcococcus ovis reveal widespread tetracycline resistance and a novel bacterial species, Helcococcus bovis.</title>
        <authorList>
            <person name="Cunha F."/>
            <person name="Zhai Y."/>
            <person name="Casaro S."/>
            <person name="Jones K.L."/>
            <person name="Hernandez M."/>
            <person name="Bisinotto R.S."/>
            <person name="Kariyawasam S."/>
            <person name="Brown M.B."/>
            <person name="Phillips A."/>
            <person name="Jeong K.C."/>
            <person name="Galvao K.N."/>
        </authorList>
    </citation>
    <scope>NUCLEOTIDE SEQUENCE [LARGE SCALE GENOMIC DNA]</scope>
    <source>
        <strain evidence="1 2">KG197</strain>
    </source>
</reference>
<protein>
    <submittedName>
        <fullName evidence="1">RNA polymerase subunit sigma-70</fullName>
    </submittedName>
</protein>
<dbReference type="RefSeq" id="WP_408126486.1">
    <property type="nucleotide sequence ID" value="NZ_JBFNFH010000006.1"/>
</dbReference>
<gene>
    <name evidence="1" type="ORF">ABGF40_03775</name>
</gene>
<sequence length="146" mass="17431">MNIKEYLSQSYRLDRKIESRILELKTLKDMAVSISSVNYENEKVQTSRKTEPHFIKSLEKIDELSRQIDEEVKVLVNLKKQIRETITKVINTDEKMVLTYRYLHNYTWEKIGYVLHADSRTVRRWHTLALEHCKIPESPINILNMP</sequence>
<comment type="caution">
    <text evidence="1">The sequence shown here is derived from an EMBL/GenBank/DDBJ whole genome shotgun (WGS) entry which is preliminary data.</text>
</comment>
<evidence type="ECO:0000313" key="2">
    <source>
        <dbReference type="Proteomes" id="UP001629536"/>
    </source>
</evidence>
<evidence type="ECO:0000313" key="1">
    <source>
        <dbReference type="EMBL" id="MFM1524784.1"/>
    </source>
</evidence>